<evidence type="ECO:0000256" key="1">
    <source>
        <dbReference type="ARBA" id="ARBA00006566"/>
    </source>
</evidence>
<dbReference type="InterPro" id="IPR036554">
    <property type="entry name" value="GHMP_kinase_C_sf"/>
</dbReference>
<dbReference type="InterPro" id="IPR013750">
    <property type="entry name" value="GHMP_kinase_C_dom"/>
</dbReference>
<dbReference type="InterPro" id="IPR014721">
    <property type="entry name" value="Ribsml_uS5_D2-typ_fold_subgr"/>
</dbReference>
<feature type="domain" description="GHMP kinase C-terminal" evidence="7">
    <location>
        <begin position="359"/>
        <end position="433"/>
    </location>
</feature>
<dbReference type="InterPro" id="IPR006206">
    <property type="entry name" value="Mevalonate/galactokinase"/>
</dbReference>
<keyword evidence="10" id="KW-1185">Reference proteome</keyword>
<dbReference type="InterPro" id="IPR020568">
    <property type="entry name" value="Ribosomal_Su5_D2-typ_SF"/>
</dbReference>
<accession>E4Y353</accession>
<dbReference type="InParanoid" id="E4Y353"/>
<keyword evidence="4" id="KW-0418">Kinase</keyword>
<dbReference type="GO" id="GO:0005524">
    <property type="term" value="F:ATP binding"/>
    <property type="evidence" value="ECO:0007669"/>
    <property type="project" value="UniProtKB-KW"/>
</dbReference>
<reference evidence="9" key="1">
    <citation type="journal article" date="2010" name="Science">
        <title>Plasticity of animal genome architecture unmasked by rapid evolution of a pelagic tunicate.</title>
        <authorList>
            <person name="Denoeud F."/>
            <person name="Henriet S."/>
            <person name="Mungpakdee S."/>
            <person name="Aury J.M."/>
            <person name="Da Silva C."/>
            <person name="Brinkmann H."/>
            <person name="Mikhaleva J."/>
            <person name="Olsen L.C."/>
            <person name="Jubin C."/>
            <person name="Canestro C."/>
            <person name="Bouquet J.M."/>
            <person name="Danks G."/>
            <person name="Poulain J."/>
            <person name="Campsteijn C."/>
            <person name="Adamski M."/>
            <person name="Cross I."/>
            <person name="Yadetie F."/>
            <person name="Muffato M."/>
            <person name="Louis A."/>
            <person name="Butcher S."/>
            <person name="Tsagkogeorga G."/>
            <person name="Konrad A."/>
            <person name="Singh S."/>
            <person name="Jensen M.F."/>
            <person name="Cong E.H."/>
            <person name="Eikeseth-Otteraa H."/>
            <person name="Noel B."/>
            <person name="Anthouard V."/>
            <person name="Porcel B.M."/>
            <person name="Kachouri-Lafond R."/>
            <person name="Nishino A."/>
            <person name="Ugolini M."/>
            <person name="Chourrout P."/>
            <person name="Nishida H."/>
            <person name="Aasland R."/>
            <person name="Huzurbazar S."/>
            <person name="Westhof E."/>
            <person name="Delsuc F."/>
            <person name="Lehrach H."/>
            <person name="Reinhardt R."/>
            <person name="Weissenbach J."/>
            <person name="Roy S.W."/>
            <person name="Artiguenave F."/>
            <person name="Postlethwait J.H."/>
            <person name="Manak J.R."/>
            <person name="Thompson E.M."/>
            <person name="Jaillon O."/>
            <person name="Du Pasquier L."/>
            <person name="Boudinot P."/>
            <person name="Liberles D.A."/>
            <person name="Volff J.N."/>
            <person name="Philippe H."/>
            <person name="Lenhard B."/>
            <person name="Roest Crollius H."/>
            <person name="Wincker P."/>
            <person name="Chourrout D."/>
        </authorList>
    </citation>
    <scope>NUCLEOTIDE SEQUENCE [LARGE SCALE GENOMIC DNA]</scope>
</reference>
<dbReference type="EMBL" id="FN654035">
    <property type="protein sequence ID" value="CBY16277.1"/>
    <property type="molecule type" value="Genomic_DNA"/>
</dbReference>
<dbReference type="AlphaFoldDB" id="E4Y353"/>
<dbReference type="InterPro" id="IPR006204">
    <property type="entry name" value="GHMP_kinase_N_dom"/>
</dbReference>
<dbReference type="Gene3D" id="3.30.70.3170">
    <property type="match status" value="1"/>
</dbReference>
<evidence type="ECO:0000313" key="10">
    <source>
        <dbReference type="Proteomes" id="UP000001307"/>
    </source>
</evidence>
<feature type="domain" description="GHMP kinase N-terminal" evidence="6">
    <location>
        <begin position="98"/>
        <end position="174"/>
    </location>
</feature>
<dbReference type="InterPro" id="IPR019539">
    <property type="entry name" value="GalKase_N"/>
</dbReference>
<dbReference type="NCBIfam" id="TIGR00131">
    <property type="entry name" value="gal_kin"/>
    <property type="match status" value="1"/>
</dbReference>
<dbReference type="Proteomes" id="UP000001307">
    <property type="component" value="Unassembled WGS sequence"/>
</dbReference>
<dbReference type="PANTHER" id="PTHR10457">
    <property type="entry name" value="MEVALONATE KINASE/GALACTOKINASE"/>
    <property type="match status" value="1"/>
</dbReference>
<evidence type="ECO:0000313" key="9">
    <source>
        <dbReference type="EMBL" id="CBY16277.1"/>
    </source>
</evidence>
<evidence type="ECO:0000259" key="6">
    <source>
        <dbReference type="Pfam" id="PF00288"/>
    </source>
</evidence>
<dbReference type="PRINTS" id="PR00959">
    <property type="entry name" value="MEVGALKINASE"/>
</dbReference>
<dbReference type="Pfam" id="PF10509">
    <property type="entry name" value="GalKase_gal_bdg"/>
    <property type="match status" value="1"/>
</dbReference>
<dbReference type="PANTHER" id="PTHR10457:SF7">
    <property type="entry name" value="GALACTOKINASE-RELATED"/>
    <property type="match status" value="1"/>
</dbReference>
<sequence length="467" mass="51537">MDKLLFNFQKTFGKEADFYATAPELLYKNCIRVNLIGEHIDYCGYSVLPMAVEQKISIAAGFNDSEKVQIVSASESFAKGSASIRQLEINLKDIHWFNYVFCGAKAVEELFSRQISRGLNLYVSGNIPMGSGLSSSSALVVCAALCFLQSEGLAGKTCRKELSDACAKAERHIGTQEEIFSIFYQSICLLAESGQAKRIDFNPLVATKVQLPEIAAFVIAHSCTAKEKALSNDFNRRVIECKIAALALQKYKMGTISLDNIPKLKEIQELYKGTLAQMVHQLDYAFACPKGSRQPNDKLSRAQVLELLDISEEQFATKILSANTQDVQDFNVFKRADHVYLEALRVVQFENICSAGGDNTLEKLGILMDGSHWSCSKGYECSSDELDELTNVCREAGAYGSRLTGAGWGGCCVSLVHVDKVENFIETIKKEFYSKNADRSSRLPNAVFASIPSAGAGIFDKNHKQLF</sequence>
<dbReference type="Pfam" id="PF08544">
    <property type="entry name" value="GHMP_kinases_C"/>
    <property type="match status" value="1"/>
</dbReference>
<dbReference type="GO" id="GO:0004335">
    <property type="term" value="F:galactokinase activity"/>
    <property type="evidence" value="ECO:0007669"/>
    <property type="project" value="InterPro"/>
</dbReference>
<keyword evidence="3" id="KW-0547">Nucleotide-binding</keyword>
<dbReference type="InterPro" id="IPR006203">
    <property type="entry name" value="GHMP_knse_ATP-bd_CS"/>
</dbReference>
<evidence type="ECO:0000259" key="8">
    <source>
        <dbReference type="Pfam" id="PF10509"/>
    </source>
</evidence>
<proteinExistence type="inferred from homology"/>
<dbReference type="PIRSF" id="PIRSF000530">
    <property type="entry name" value="Galactokinase"/>
    <property type="match status" value="1"/>
</dbReference>
<dbReference type="PRINTS" id="PR00473">
    <property type="entry name" value="GALCTOKINASE"/>
</dbReference>
<name>E4Y353_OIKDI</name>
<keyword evidence="2" id="KW-0808">Transferase</keyword>
<evidence type="ECO:0000256" key="3">
    <source>
        <dbReference type="ARBA" id="ARBA00022741"/>
    </source>
</evidence>
<evidence type="ECO:0000256" key="2">
    <source>
        <dbReference type="ARBA" id="ARBA00022679"/>
    </source>
</evidence>
<dbReference type="Gene3D" id="1.20.1440.340">
    <property type="match status" value="1"/>
</dbReference>
<dbReference type="FunCoup" id="E4Y353">
    <property type="interactions" value="198"/>
</dbReference>
<gene>
    <name evidence="9" type="ORF">GSOID_T00001398001</name>
</gene>
<dbReference type="SUPFAM" id="SSF54211">
    <property type="entry name" value="Ribosomal protein S5 domain 2-like"/>
    <property type="match status" value="1"/>
</dbReference>
<comment type="similarity">
    <text evidence="1">Belongs to the GHMP kinase family. GalK subfamily.</text>
</comment>
<protein>
    <recommendedName>
        <fullName evidence="11">Galactokinase</fullName>
    </recommendedName>
</protein>
<evidence type="ECO:0000256" key="5">
    <source>
        <dbReference type="ARBA" id="ARBA00022840"/>
    </source>
</evidence>
<evidence type="ECO:0000256" key="4">
    <source>
        <dbReference type="ARBA" id="ARBA00022777"/>
    </source>
</evidence>
<dbReference type="GO" id="GO:0006012">
    <property type="term" value="P:galactose metabolic process"/>
    <property type="evidence" value="ECO:0007669"/>
    <property type="project" value="InterPro"/>
</dbReference>
<dbReference type="InterPro" id="IPR000705">
    <property type="entry name" value="Galactokinase"/>
</dbReference>
<dbReference type="OrthoDB" id="187738at2759"/>
<evidence type="ECO:0008006" key="11">
    <source>
        <dbReference type="Google" id="ProtNLM"/>
    </source>
</evidence>
<dbReference type="Gene3D" id="3.30.230.10">
    <property type="match status" value="1"/>
</dbReference>
<organism evidence="9">
    <name type="scientific">Oikopleura dioica</name>
    <name type="common">Tunicate</name>
    <dbReference type="NCBI Taxonomy" id="34765"/>
    <lineage>
        <taxon>Eukaryota</taxon>
        <taxon>Metazoa</taxon>
        <taxon>Chordata</taxon>
        <taxon>Tunicata</taxon>
        <taxon>Appendicularia</taxon>
        <taxon>Copelata</taxon>
        <taxon>Oikopleuridae</taxon>
        <taxon>Oikopleura</taxon>
    </lineage>
</organism>
<dbReference type="Pfam" id="PF00288">
    <property type="entry name" value="GHMP_kinases_N"/>
    <property type="match status" value="1"/>
</dbReference>
<dbReference type="SUPFAM" id="SSF55060">
    <property type="entry name" value="GHMP Kinase, C-terminal domain"/>
    <property type="match status" value="1"/>
</dbReference>
<feature type="domain" description="Galactokinase N-terminal" evidence="8">
    <location>
        <begin position="8"/>
        <end position="60"/>
    </location>
</feature>
<dbReference type="GO" id="GO:0005829">
    <property type="term" value="C:cytosol"/>
    <property type="evidence" value="ECO:0007669"/>
    <property type="project" value="TreeGrafter"/>
</dbReference>
<dbReference type="PROSITE" id="PS00627">
    <property type="entry name" value="GHMP_KINASES_ATP"/>
    <property type="match status" value="1"/>
</dbReference>
<keyword evidence="5" id="KW-0067">ATP-binding</keyword>
<evidence type="ECO:0000259" key="7">
    <source>
        <dbReference type="Pfam" id="PF08544"/>
    </source>
</evidence>